<dbReference type="InterPro" id="IPR000073">
    <property type="entry name" value="AB_hydrolase_1"/>
</dbReference>
<dbReference type="Pfam" id="PF00561">
    <property type="entry name" value="Abhydrolase_1"/>
    <property type="match status" value="1"/>
</dbReference>
<comment type="similarity">
    <text evidence="1">Belongs to the peptidase S33 family.</text>
</comment>
<evidence type="ECO:0000313" key="5">
    <source>
        <dbReference type="Proteomes" id="UP000289411"/>
    </source>
</evidence>
<accession>A0A4Q2RAV8</accession>
<gene>
    <name evidence="4" type="ORF">D3272_18635</name>
</gene>
<name>A0A4Q2RAV8_9HYPH</name>
<dbReference type="Gene3D" id="3.40.50.1820">
    <property type="entry name" value="alpha/beta hydrolase"/>
    <property type="match status" value="1"/>
</dbReference>
<dbReference type="GO" id="GO:0006508">
    <property type="term" value="P:proteolysis"/>
    <property type="evidence" value="ECO:0007669"/>
    <property type="project" value="InterPro"/>
</dbReference>
<dbReference type="InterPro" id="IPR051601">
    <property type="entry name" value="Serine_prot/Carboxylest_S33"/>
</dbReference>
<dbReference type="GO" id="GO:0008233">
    <property type="term" value="F:peptidase activity"/>
    <property type="evidence" value="ECO:0007669"/>
    <property type="project" value="InterPro"/>
</dbReference>
<dbReference type="RefSeq" id="WP_129220720.1">
    <property type="nucleotide sequence ID" value="NZ_QYBC01000016.1"/>
</dbReference>
<keyword evidence="5" id="KW-1185">Reference proteome</keyword>
<dbReference type="PANTHER" id="PTHR43248:SF2">
    <property type="entry name" value="PROLYL AMINOPEPTIDASE"/>
    <property type="match status" value="1"/>
</dbReference>
<dbReference type="SUPFAM" id="SSF53474">
    <property type="entry name" value="alpha/beta-Hydrolases"/>
    <property type="match status" value="1"/>
</dbReference>
<dbReference type="InterPro" id="IPR002410">
    <property type="entry name" value="Peptidase_S33"/>
</dbReference>
<dbReference type="AlphaFoldDB" id="A0A4Q2RAV8"/>
<evidence type="ECO:0000313" key="4">
    <source>
        <dbReference type="EMBL" id="RYB03083.1"/>
    </source>
</evidence>
<reference evidence="4 5" key="2">
    <citation type="submission" date="2019-02" db="EMBL/GenBank/DDBJ databases">
        <title>'Lichenibacterium ramalinii' gen. nov. sp. nov., 'Lichenibacterium minor' gen. nov. sp. nov.</title>
        <authorList>
            <person name="Pankratov T."/>
        </authorList>
    </citation>
    <scope>NUCLEOTIDE SEQUENCE [LARGE SCALE GENOMIC DNA]</scope>
    <source>
        <strain evidence="4 5">RmlP001</strain>
    </source>
</reference>
<evidence type="ECO:0000256" key="2">
    <source>
        <dbReference type="ARBA" id="ARBA00022801"/>
    </source>
</evidence>
<organism evidence="4 5">
    <name type="scientific">Lichenibacterium ramalinae</name>
    <dbReference type="NCBI Taxonomy" id="2316527"/>
    <lineage>
        <taxon>Bacteria</taxon>
        <taxon>Pseudomonadati</taxon>
        <taxon>Pseudomonadota</taxon>
        <taxon>Alphaproteobacteria</taxon>
        <taxon>Hyphomicrobiales</taxon>
        <taxon>Lichenihabitantaceae</taxon>
        <taxon>Lichenibacterium</taxon>
    </lineage>
</organism>
<dbReference type="OrthoDB" id="9796770at2"/>
<proteinExistence type="inferred from homology"/>
<keyword evidence="2 4" id="KW-0378">Hydrolase</keyword>
<evidence type="ECO:0000256" key="1">
    <source>
        <dbReference type="ARBA" id="ARBA00010088"/>
    </source>
</evidence>
<sequence>MILSEYVIPGMRVRDHRVTVPLDWSRPDDGRTLDVFAREVVNPERDRDASLPKLLFLQGGPGGTSPRPAAGGPPWLKEALATHRVILLDQRGTGRSSRIEARHMAAFADPERAADHLCLFRADSIVRDAEYLRTTVFGGTRWETLGQSYGGFVTMTYLSFAPEGLSACYVTGGLPGLRATAADVYRRTFPRARRKTERFYERYPDDRARIGRVADLLAARNIRLPDGDALTVRRLQIVGIDFGMAPGFENVHWLFDEAFSDAAETRLSDHFLSRVAALTSYDGNPLYAVLQESIYGQGEGATGWAAERELAAHPDFAPQHRPLLFPGEMIYPWMFQDIRSLRPFAAAAGALAARPRYGALVDPGRLAANAVPLAAAVYFDDLYVDAELSMDTAEHLGNAEVWVTNEYEHDGLRASPAVFARLRDMVRDRGGPLAA</sequence>
<protein>
    <submittedName>
        <fullName evidence="4">Alpha/beta fold hydrolase</fullName>
    </submittedName>
</protein>
<dbReference type="PANTHER" id="PTHR43248">
    <property type="entry name" value="2-SUCCINYL-6-HYDROXY-2,4-CYCLOHEXADIENE-1-CARBOXYLATE SYNTHASE"/>
    <property type="match status" value="1"/>
</dbReference>
<reference evidence="4 5" key="1">
    <citation type="submission" date="2018-09" db="EMBL/GenBank/DDBJ databases">
        <authorList>
            <person name="Grouzdev D.S."/>
            <person name="Krutkina M.S."/>
        </authorList>
    </citation>
    <scope>NUCLEOTIDE SEQUENCE [LARGE SCALE GENOMIC DNA]</scope>
    <source>
        <strain evidence="4 5">RmlP001</strain>
    </source>
</reference>
<dbReference type="InterPro" id="IPR029058">
    <property type="entry name" value="AB_hydrolase_fold"/>
</dbReference>
<comment type="caution">
    <text evidence="4">The sequence shown here is derived from an EMBL/GenBank/DDBJ whole genome shotgun (WGS) entry which is preliminary data.</text>
</comment>
<dbReference type="PRINTS" id="PR00793">
    <property type="entry name" value="PROAMNOPTASE"/>
</dbReference>
<dbReference type="Proteomes" id="UP000289411">
    <property type="component" value="Unassembled WGS sequence"/>
</dbReference>
<feature type="domain" description="AB hydrolase-1" evidence="3">
    <location>
        <begin position="54"/>
        <end position="208"/>
    </location>
</feature>
<evidence type="ECO:0000259" key="3">
    <source>
        <dbReference type="Pfam" id="PF00561"/>
    </source>
</evidence>
<dbReference type="EMBL" id="QYBC01000016">
    <property type="protein sequence ID" value="RYB03083.1"/>
    <property type="molecule type" value="Genomic_DNA"/>
</dbReference>